<dbReference type="ESTHER" id="ixosc-b7qeq5">
    <property type="family name" value="Cholinesterase-like"/>
</dbReference>
<keyword evidence="13" id="KW-1185">Reference proteome</keyword>
<evidence type="ECO:0000259" key="10">
    <source>
        <dbReference type="Pfam" id="PF00135"/>
    </source>
</evidence>
<dbReference type="SUPFAM" id="SSF53474">
    <property type="entry name" value="alpha/beta-Hydrolases"/>
    <property type="match status" value="1"/>
</dbReference>
<evidence type="ECO:0000313" key="13">
    <source>
        <dbReference type="Proteomes" id="UP000001555"/>
    </source>
</evidence>
<dbReference type="Gene3D" id="3.40.50.1820">
    <property type="entry name" value="alpha/beta hydrolase"/>
    <property type="match status" value="1"/>
</dbReference>
<dbReference type="InterPro" id="IPR019819">
    <property type="entry name" value="Carboxylesterase_B_CS"/>
</dbReference>
<protein>
    <recommendedName>
        <fullName evidence="9">Carboxylic ester hydrolase</fullName>
        <ecNumber evidence="9">3.1.1.-</ecNumber>
    </recommendedName>
</protein>
<dbReference type="VEuPathDB" id="VectorBase:ISCP_001693"/>
<dbReference type="EnsemblMetazoa" id="ISCW022251-RA">
    <property type="protein sequence ID" value="ISCW022251-PA"/>
    <property type="gene ID" value="ISCW022251"/>
</dbReference>
<evidence type="ECO:0000256" key="2">
    <source>
        <dbReference type="ARBA" id="ARBA00022487"/>
    </source>
</evidence>
<sequence>MWHPASVAVLICGVLSNCAAQSTQDVILTSTGQVQGIALSTTTGRVRAFLGIPYAEPPTGDLRFQKPTPKRQWEGILNATSLPALCSQPVAQISKFLNIKATDKISEDCLYLNVFTPMTNDTLKPVIVSIHGGGFSSGGISLEASDSSELSVRGDLVTVAIAYRLGAFGFLHLDIEDAPGNMGLYDQVMALRWVKENIQSFGGDPDKITLMGPSAGSVAVGVHILSPLSRGLFHRAIMQSGSPFSRAVRSTKDQASLRSSKLATALGCETSDTAEKSLRGKEIIECLRSKDVASILVATKNFSGGGVDAFFPVFGDELVPEEPEEALRKGHLNSVDLLGGVTEAEGDFLMYYIFNPIRNLSSAEGVTKGEVMFLLKMALVSSVPVDSNIVLDHYFADVEQNDSVKVLHAGADIFGHLQIVCPTLEFGKRLRLQNSSVYMYQFSHRPSYSDHPDWIRTTHGDDIPFSLGSMFKVVEEPSAADVEAADDLIQAISSFSHTGIPRITGQVPWPKYNEEGSYGDIGTKRFSYKKDLFKSECAFWNRILPIN</sequence>
<dbReference type="InterPro" id="IPR050654">
    <property type="entry name" value="AChE-related_enzymes"/>
</dbReference>
<feature type="domain" description="Carboxylesterase type B" evidence="10">
    <location>
        <begin position="25"/>
        <end position="540"/>
    </location>
</feature>
<keyword evidence="2" id="KW-0719">Serine esterase</keyword>
<evidence type="ECO:0000313" key="11">
    <source>
        <dbReference type="EMBL" id="EEC17327.1"/>
    </source>
</evidence>
<dbReference type="InterPro" id="IPR000997">
    <property type="entry name" value="Cholinesterase"/>
</dbReference>
<evidence type="ECO:0000256" key="5">
    <source>
        <dbReference type="ARBA" id="ARBA00023157"/>
    </source>
</evidence>
<dbReference type="Proteomes" id="UP000001555">
    <property type="component" value="Unassembled WGS sequence"/>
</dbReference>
<evidence type="ECO:0000256" key="7">
    <source>
        <dbReference type="ARBA" id="ARBA00048484"/>
    </source>
</evidence>
<feature type="active site" description="Charge relay system" evidence="8">
    <location>
        <position position="345"/>
    </location>
</feature>
<dbReference type="FunFam" id="3.40.50.1820:FF:000029">
    <property type="entry name" value="Acetylcholinesterase"/>
    <property type="match status" value="1"/>
</dbReference>
<dbReference type="VEuPathDB" id="VectorBase:ISCW022251"/>
<dbReference type="EC" id="3.1.1.-" evidence="9"/>
<feature type="active site" description="Charge relay system" evidence="8">
    <location>
        <position position="459"/>
    </location>
</feature>
<dbReference type="EMBL" id="ABJB010392643">
    <property type="status" value="NOT_ANNOTATED_CDS"/>
    <property type="molecule type" value="Genomic_DNA"/>
</dbReference>
<keyword evidence="3 9" id="KW-0378">Hydrolase</keyword>
<reference evidence="12" key="2">
    <citation type="submission" date="2020-05" db="UniProtKB">
        <authorList>
            <consortium name="EnsemblMetazoa"/>
        </authorList>
    </citation>
    <scope>IDENTIFICATION</scope>
    <source>
        <strain evidence="12">wikel</strain>
    </source>
</reference>
<dbReference type="Pfam" id="PF00135">
    <property type="entry name" value="COesterase"/>
    <property type="match status" value="1"/>
</dbReference>
<name>B7QEQ5_IXOSC</name>
<dbReference type="OrthoDB" id="6508095at2759"/>
<dbReference type="InterPro" id="IPR029058">
    <property type="entry name" value="AB_hydrolase_fold"/>
</dbReference>
<feature type="chain" id="PRO_5010753509" description="Carboxylic ester hydrolase" evidence="9">
    <location>
        <begin position="21"/>
        <end position="547"/>
    </location>
</feature>
<keyword evidence="4" id="KW-0531">Neurotransmitter degradation</keyword>
<dbReference type="PROSITE" id="PS00122">
    <property type="entry name" value="CARBOXYLESTERASE_B_1"/>
    <property type="match status" value="1"/>
</dbReference>
<comment type="similarity">
    <text evidence="1 9">Belongs to the type-B carboxylesterase/lipase family.</text>
</comment>
<dbReference type="PANTHER" id="PTHR43918:SF4">
    <property type="entry name" value="CARBOXYLIC ESTER HYDROLASE"/>
    <property type="match status" value="1"/>
</dbReference>
<dbReference type="VEuPathDB" id="VectorBase:ISCI022251"/>
<keyword evidence="6" id="KW-0325">Glycoprotein</keyword>
<dbReference type="PROSITE" id="PS00941">
    <property type="entry name" value="CARBOXYLESTERASE_B_2"/>
    <property type="match status" value="1"/>
</dbReference>
<accession>B7QEQ5</accession>
<dbReference type="InterPro" id="IPR002018">
    <property type="entry name" value="CarbesteraseB"/>
</dbReference>
<dbReference type="PaxDb" id="6945-B7QEQ5"/>
<dbReference type="GO" id="GO:0003990">
    <property type="term" value="F:acetylcholinesterase activity"/>
    <property type="evidence" value="ECO:0007669"/>
    <property type="project" value="UniProtKB-EC"/>
</dbReference>
<organism>
    <name type="scientific">Ixodes scapularis</name>
    <name type="common">Black-legged tick</name>
    <name type="synonym">Deer tick</name>
    <dbReference type="NCBI Taxonomy" id="6945"/>
    <lineage>
        <taxon>Eukaryota</taxon>
        <taxon>Metazoa</taxon>
        <taxon>Ecdysozoa</taxon>
        <taxon>Arthropoda</taxon>
        <taxon>Chelicerata</taxon>
        <taxon>Arachnida</taxon>
        <taxon>Acari</taxon>
        <taxon>Parasitiformes</taxon>
        <taxon>Ixodida</taxon>
        <taxon>Ixodoidea</taxon>
        <taxon>Ixodidae</taxon>
        <taxon>Ixodinae</taxon>
        <taxon>Ixodes</taxon>
    </lineage>
</organism>
<dbReference type="AlphaFoldDB" id="B7QEQ5"/>
<keyword evidence="9" id="KW-0732">Signal</keyword>
<dbReference type="PRINTS" id="PR00878">
    <property type="entry name" value="CHOLNESTRASE"/>
</dbReference>
<dbReference type="EMBL" id="DS921995">
    <property type="protein sequence ID" value="EEC17327.1"/>
    <property type="molecule type" value="Genomic_DNA"/>
</dbReference>
<evidence type="ECO:0000256" key="9">
    <source>
        <dbReference type="RuleBase" id="RU361235"/>
    </source>
</evidence>
<dbReference type="InParanoid" id="B7QEQ5"/>
<comment type="catalytic activity">
    <reaction evidence="7">
        <text>acetylcholine + H2O = choline + acetate + H(+)</text>
        <dbReference type="Rhea" id="RHEA:17561"/>
        <dbReference type="ChEBI" id="CHEBI:15354"/>
        <dbReference type="ChEBI" id="CHEBI:15355"/>
        <dbReference type="ChEBI" id="CHEBI:15377"/>
        <dbReference type="ChEBI" id="CHEBI:15378"/>
        <dbReference type="ChEBI" id="CHEBI:30089"/>
        <dbReference type="EC" id="3.1.1.7"/>
    </reaction>
</comment>
<reference evidence="11 13" key="1">
    <citation type="submission" date="2008-03" db="EMBL/GenBank/DDBJ databases">
        <title>Annotation of Ixodes scapularis.</title>
        <authorList>
            <consortium name="Ixodes scapularis Genome Project Consortium"/>
            <person name="Caler E."/>
            <person name="Hannick L.I."/>
            <person name="Bidwell S."/>
            <person name="Joardar V."/>
            <person name="Thiagarajan M."/>
            <person name="Amedeo P."/>
            <person name="Galinsky K.J."/>
            <person name="Schobel S."/>
            <person name="Inman J."/>
            <person name="Hostetler J."/>
            <person name="Miller J."/>
            <person name="Hammond M."/>
            <person name="Megy K."/>
            <person name="Lawson D."/>
            <person name="Kodira C."/>
            <person name="Sutton G."/>
            <person name="Meyer J."/>
            <person name="Hill C.A."/>
            <person name="Birren B."/>
            <person name="Nene V."/>
            <person name="Collins F."/>
            <person name="Alarcon-Chaidez F."/>
            <person name="Wikel S."/>
            <person name="Strausberg R."/>
        </authorList>
    </citation>
    <scope>NUCLEOTIDE SEQUENCE [LARGE SCALE GENOMIC DNA]</scope>
    <source>
        <strain evidence="13">Wikel</strain>
        <strain evidence="11">Wikel colony</strain>
    </source>
</reference>
<dbReference type="InterPro" id="IPR019826">
    <property type="entry name" value="Carboxylesterase_B_AS"/>
</dbReference>
<evidence type="ECO:0000256" key="4">
    <source>
        <dbReference type="ARBA" id="ARBA00022867"/>
    </source>
</evidence>
<gene>
    <name evidence="12" type="primary">8040144</name>
    <name evidence="11" type="ORF">IscW_ISCW022251</name>
</gene>
<dbReference type="STRING" id="6945.B7QEQ5"/>
<feature type="signal peptide" evidence="9">
    <location>
        <begin position="1"/>
        <end position="20"/>
    </location>
</feature>
<dbReference type="HOGENOM" id="CLU_006586_13_0_1"/>
<evidence type="ECO:0000313" key="12">
    <source>
        <dbReference type="EnsemblMetazoa" id="ISCW022251-PA"/>
    </source>
</evidence>
<evidence type="ECO:0000256" key="8">
    <source>
        <dbReference type="PIRSR" id="PIRSR600997-1"/>
    </source>
</evidence>
<proteinExistence type="inferred from homology"/>
<evidence type="ECO:0000256" key="3">
    <source>
        <dbReference type="ARBA" id="ARBA00022801"/>
    </source>
</evidence>
<evidence type="ECO:0000256" key="1">
    <source>
        <dbReference type="ARBA" id="ARBA00005964"/>
    </source>
</evidence>
<feature type="active site" description="Acyl-ester intermediate" evidence="8">
    <location>
        <position position="214"/>
    </location>
</feature>
<evidence type="ECO:0000256" key="6">
    <source>
        <dbReference type="ARBA" id="ARBA00023180"/>
    </source>
</evidence>
<dbReference type="PANTHER" id="PTHR43918">
    <property type="entry name" value="ACETYLCHOLINESTERASE"/>
    <property type="match status" value="1"/>
</dbReference>
<keyword evidence="5" id="KW-1015">Disulfide bond</keyword>